<feature type="domain" description="NUC153" evidence="6">
    <location>
        <begin position="629"/>
        <end position="651"/>
    </location>
</feature>
<evidence type="ECO:0000259" key="7">
    <source>
        <dbReference type="Pfam" id="PF25121"/>
    </source>
</evidence>
<feature type="region of interest" description="Disordered" evidence="5">
    <location>
        <begin position="20"/>
        <end position="224"/>
    </location>
</feature>
<evidence type="ECO:0000313" key="9">
    <source>
        <dbReference type="Proteomes" id="UP000257109"/>
    </source>
</evidence>
<feature type="compositionally biased region" description="Basic and acidic residues" evidence="5">
    <location>
        <begin position="137"/>
        <end position="147"/>
    </location>
</feature>
<comment type="subcellular location">
    <subcellularLocation>
        <location evidence="1">Nucleus</location>
        <location evidence="1">Nucleolus</location>
    </subcellularLocation>
</comment>
<feature type="compositionally biased region" description="Basic and acidic residues" evidence="5">
    <location>
        <begin position="578"/>
        <end position="594"/>
    </location>
</feature>
<feature type="compositionally biased region" description="Basic and acidic residues" evidence="5">
    <location>
        <begin position="689"/>
        <end position="703"/>
    </location>
</feature>
<dbReference type="InterPro" id="IPR012580">
    <property type="entry name" value="NUC153"/>
</dbReference>
<dbReference type="OrthoDB" id="431825at2759"/>
<feature type="compositionally biased region" description="Acidic residues" evidence="5">
    <location>
        <begin position="148"/>
        <end position="157"/>
    </location>
</feature>
<proteinExistence type="inferred from homology"/>
<reference evidence="8" key="1">
    <citation type="submission" date="2018-05" db="EMBL/GenBank/DDBJ databases">
        <title>Draft genome of Mucuna pruriens seed.</title>
        <authorList>
            <person name="Nnadi N.E."/>
            <person name="Vos R."/>
            <person name="Hasami M.H."/>
            <person name="Devisetty U.K."/>
            <person name="Aguiy J.C."/>
        </authorList>
    </citation>
    <scope>NUCLEOTIDE SEQUENCE [LARGE SCALE GENOMIC DNA]</scope>
    <source>
        <strain evidence="8">JCA_2017</strain>
    </source>
</reference>
<gene>
    <name evidence="8" type="primary">esf1</name>
    <name evidence="8" type="ORF">CR513_40728</name>
</gene>
<feature type="compositionally biased region" description="Basic and acidic residues" evidence="5">
    <location>
        <begin position="489"/>
        <end position="501"/>
    </location>
</feature>
<feature type="region of interest" description="Disordered" evidence="5">
    <location>
        <begin position="654"/>
        <end position="703"/>
    </location>
</feature>
<feature type="compositionally biased region" description="Basic and acidic residues" evidence="5">
    <location>
        <begin position="168"/>
        <end position="177"/>
    </location>
</feature>
<dbReference type="InterPro" id="IPR039754">
    <property type="entry name" value="Esf1"/>
</dbReference>
<keyword evidence="3" id="KW-0175">Coiled coil</keyword>
<dbReference type="GO" id="GO:0003723">
    <property type="term" value="F:RNA binding"/>
    <property type="evidence" value="ECO:0007669"/>
    <property type="project" value="TreeGrafter"/>
</dbReference>
<evidence type="ECO:0000313" key="8">
    <source>
        <dbReference type="EMBL" id="RDX78917.1"/>
    </source>
</evidence>
<protein>
    <submittedName>
        <fullName evidence="8">Esf1</fullName>
    </submittedName>
</protein>
<feature type="domain" description="ESF1 RRM" evidence="7">
    <location>
        <begin position="230"/>
        <end position="372"/>
    </location>
</feature>
<dbReference type="Proteomes" id="UP000257109">
    <property type="component" value="Unassembled WGS sequence"/>
</dbReference>
<feature type="compositionally biased region" description="Basic residues" evidence="5">
    <location>
        <begin position="515"/>
        <end position="524"/>
    </location>
</feature>
<dbReference type="GO" id="GO:0006364">
    <property type="term" value="P:rRNA processing"/>
    <property type="evidence" value="ECO:0007669"/>
    <property type="project" value="InterPro"/>
</dbReference>
<name>A0A371FKR3_MUCPR</name>
<feature type="non-terminal residue" evidence="8">
    <location>
        <position position="1"/>
    </location>
</feature>
<feature type="compositionally biased region" description="Acidic residues" evidence="5">
    <location>
        <begin position="178"/>
        <end position="221"/>
    </location>
</feature>
<comment type="caution">
    <text evidence="8">The sequence shown here is derived from an EMBL/GenBank/DDBJ whole genome shotgun (WGS) entry which is preliminary data.</text>
</comment>
<feature type="compositionally biased region" description="Acidic residues" evidence="5">
    <location>
        <begin position="529"/>
        <end position="549"/>
    </location>
</feature>
<evidence type="ECO:0000256" key="2">
    <source>
        <dbReference type="ARBA" id="ARBA00009087"/>
    </source>
</evidence>
<comment type="similarity">
    <text evidence="2">Belongs to the ESF1 family.</text>
</comment>
<dbReference type="STRING" id="157652.A0A371FKR3"/>
<dbReference type="AlphaFoldDB" id="A0A371FKR3"/>
<feature type="compositionally biased region" description="Basic and acidic residues" evidence="5">
    <location>
        <begin position="435"/>
        <end position="449"/>
    </location>
</feature>
<evidence type="ECO:0000256" key="5">
    <source>
        <dbReference type="SAM" id="MobiDB-lite"/>
    </source>
</evidence>
<keyword evidence="9" id="KW-1185">Reference proteome</keyword>
<evidence type="ECO:0000256" key="1">
    <source>
        <dbReference type="ARBA" id="ARBA00004604"/>
    </source>
</evidence>
<feature type="compositionally biased region" description="Basic and acidic residues" evidence="5">
    <location>
        <begin position="663"/>
        <end position="678"/>
    </location>
</feature>
<sequence length="749" mass="85478">MKKPKKLIEFLKCMFYNNPIAPSSLRRSSSPSIMASKNENVKNHNKDKRKKKGKDDLSSNHSAPSDGKVISDPRYSKAHTDPRFREAPKRETKVAIDSRFNRMFTHKSFLPSSAPVDKRGKPKNNTTSQLGSLRHYYKIDEKEVEKSSDEEEEENGEELVKANPVIPESDKGAKSEETSESESSAESEETSESESALDTDTDTDEGADEEFDEEEAPDVQEDIAKIDKETHRLAVVDMDWRHVKAVDLYVLLSSFVPPNGLIKSVAVYPSEFGLQRMKEEEVHGPVGLFDDENERSDEDSSNDDIDNEKLRAYEKSRMRYYFAVVECDSSTTADYIYKECDGAEVTQSSNALDLRFIPDNMEFKHPPRDVATEAPANYEYKDFYSRALQHTKVDLTWEDDEPHRAKALKRKFTDEQLAQMELKEFLTSDESESDDSNKDNSETDDQPDKRAKKQAKYRALLQSGDDSDGGDEHDNVQDMEVTFNTGLEDLSKHIMEKKDKKSETVWDAYLRKRREKRKARKNKTKYSSDDDDSDDTDQEATEEADDFFIEEPAVKKRKKAQNKEDEEHNSQEMNGLDKASKEELELLLADDKGTDTGPKGYNLKLKRGKGKRRENAIDEEKIPSNTYDDPRFAALFSPDYAIDPTNPQFKRSATYARQLAQKQQKDNADSPVEREPTKLKGMQLSSDDSGMKKGEEEGLDALKSKKDTYELSSLVKSIKMKSKQVQLPSNVKTIKDGKSQIKGMKKKRH</sequence>
<evidence type="ECO:0000259" key="6">
    <source>
        <dbReference type="Pfam" id="PF08159"/>
    </source>
</evidence>
<dbReference type="EMBL" id="QJKJ01008698">
    <property type="protein sequence ID" value="RDX78917.1"/>
    <property type="molecule type" value="Genomic_DNA"/>
</dbReference>
<feature type="compositionally biased region" description="Basic and acidic residues" evidence="5">
    <location>
        <begin position="613"/>
        <end position="622"/>
    </location>
</feature>
<feature type="region of interest" description="Disordered" evidence="5">
    <location>
        <begin position="515"/>
        <end position="630"/>
    </location>
</feature>
<feature type="compositionally biased region" description="Basic and acidic residues" evidence="5">
    <location>
        <begin position="69"/>
        <end position="100"/>
    </location>
</feature>
<feature type="compositionally biased region" description="Low complexity" evidence="5">
    <location>
        <begin position="20"/>
        <end position="36"/>
    </location>
</feature>
<evidence type="ECO:0000256" key="3">
    <source>
        <dbReference type="ARBA" id="ARBA00023054"/>
    </source>
</evidence>
<organism evidence="8 9">
    <name type="scientific">Mucuna pruriens</name>
    <name type="common">Velvet bean</name>
    <name type="synonym">Dolichos pruriens</name>
    <dbReference type="NCBI Taxonomy" id="157652"/>
    <lineage>
        <taxon>Eukaryota</taxon>
        <taxon>Viridiplantae</taxon>
        <taxon>Streptophyta</taxon>
        <taxon>Embryophyta</taxon>
        <taxon>Tracheophyta</taxon>
        <taxon>Spermatophyta</taxon>
        <taxon>Magnoliopsida</taxon>
        <taxon>eudicotyledons</taxon>
        <taxon>Gunneridae</taxon>
        <taxon>Pentapetalae</taxon>
        <taxon>rosids</taxon>
        <taxon>fabids</taxon>
        <taxon>Fabales</taxon>
        <taxon>Fabaceae</taxon>
        <taxon>Papilionoideae</taxon>
        <taxon>50 kb inversion clade</taxon>
        <taxon>NPAAA clade</taxon>
        <taxon>indigoferoid/millettioid clade</taxon>
        <taxon>Phaseoleae</taxon>
        <taxon>Mucuna</taxon>
    </lineage>
</organism>
<feature type="region of interest" description="Disordered" evidence="5">
    <location>
        <begin position="424"/>
        <end position="501"/>
    </location>
</feature>
<evidence type="ECO:0000256" key="4">
    <source>
        <dbReference type="ARBA" id="ARBA00023242"/>
    </source>
</evidence>
<dbReference type="InterPro" id="IPR056750">
    <property type="entry name" value="RRM_ESF1"/>
</dbReference>
<keyword evidence="4" id="KW-0539">Nucleus</keyword>
<accession>A0A371FKR3</accession>
<feature type="region of interest" description="Disordered" evidence="5">
    <location>
        <begin position="721"/>
        <end position="749"/>
    </location>
</feature>
<feature type="compositionally biased region" description="Acidic residues" evidence="5">
    <location>
        <begin position="289"/>
        <end position="306"/>
    </location>
</feature>
<dbReference type="PANTHER" id="PTHR12202:SF0">
    <property type="entry name" value="ESF1 HOMOLOG"/>
    <property type="match status" value="1"/>
</dbReference>
<feature type="compositionally biased region" description="Basic and acidic residues" evidence="5">
    <location>
        <begin position="561"/>
        <end position="570"/>
    </location>
</feature>
<dbReference type="Pfam" id="PF08159">
    <property type="entry name" value="NUC153"/>
    <property type="match status" value="1"/>
</dbReference>
<feature type="region of interest" description="Disordered" evidence="5">
    <location>
        <begin position="286"/>
        <end position="306"/>
    </location>
</feature>
<dbReference type="Pfam" id="PF25121">
    <property type="entry name" value="RRM_ESF1"/>
    <property type="match status" value="1"/>
</dbReference>
<feature type="compositionally biased region" description="Polar residues" evidence="5">
    <location>
        <begin position="723"/>
        <end position="732"/>
    </location>
</feature>
<dbReference type="GO" id="GO:0005730">
    <property type="term" value="C:nucleolus"/>
    <property type="evidence" value="ECO:0007669"/>
    <property type="project" value="UniProtKB-SubCell"/>
</dbReference>
<dbReference type="PANTHER" id="PTHR12202">
    <property type="entry name" value="ESF1 HOMOLOG"/>
    <property type="match status" value="1"/>
</dbReference>